<name>A0ABW6C566_9BACT</name>
<dbReference type="EMBL" id="JBHUOX010000025">
    <property type="protein sequence ID" value="MFD3003183.1"/>
    <property type="molecule type" value="Genomic_DNA"/>
</dbReference>
<accession>A0ABW6C566</accession>
<protein>
    <submittedName>
        <fullName evidence="1">Uncharacterized protein</fullName>
    </submittedName>
</protein>
<comment type="caution">
    <text evidence="1">The sequence shown here is derived from an EMBL/GenBank/DDBJ whole genome shotgun (WGS) entry which is preliminary data.</text>
</comment>
<organism evidence="1 2">
    <name type="scientific">Pontibacter toksunensis</name>
    <dbReference type="NCBI Taxonomy" id="1332631"/>
    <lineage>
        <taxon>Bacteria</taxon>
        <taxon>Pseudomonadati</taxon>
        <taxon>Bacteroidota</taxon>
        <taxon>Cytophagia</taxon>
        <taxon>Cytophagales</taxon>
        <taxon>Hymenobacteraceae</taxon>
        <taxon>Pontibacter</taxon>
    </lineage>
</organism>
<evidence type="ECO:0000313" key="2">
    <source>
        <dbReference type="Proteomes" id="UP001597641"/>
    </source>
</evidence>
<proteinExistence type="predicted"/>
<gene>
    <name evidence="1" type="ORF">ACFS7Z_22670</name>
</gene>
<dbReference type="RefSeq" id="WP_377490056.1">
    <property type="nucleotide sequence ID" value="NZ_JBHUOX010000025.1"/>
</dbReference>
<evidence type="ECO:0000313" key="1">
    <source>
        <dbReference type="EMBL" id="MFD3003183.1"/>
    </source>
</evidence>
<sequence>MAEVLKTRIIVTKTPGPVGIIVETTPFKLVSYQGKWIGEENVIYRDLIVDVLIAIRGQQRQPYAMVMIINGVEQEINGCLEHNGVNEVRRQYPINKFVRFNSLT</sequence>
<keyword evidence="2" id="KW-1185">Reference proteome</keyword>
<reference evidence="2" key="1">
    <citation type="journal article" date="2019" name="Int. J. Syst. Evol. Microbiol.">
        <title>The Global Catalogue of Microorganisms (GCM) 10K type strain sequencing project: providing services to taxonomists for standard genome sequencing and annotation.</title>
        <authorList>
            <consortium name="The Broad Institute Genomics Platform"/>
            <consortium name="The Broad Institute Genome Sequencing Center for Infectious Disease"/>
            <person name="Wu L."/>
            <person name="Ma J."/>
        </authorList>
    </citation>
    <scope>NUCLEOTIDE SEQUENCE [LARGE SCALE GENOMIC DNA]</scope>
    <source>
        <strain evidence="2">KCTC 23984</strain>
    </source>
</reference>
<dbReference type="Proteomes" id="UP001597641">
    <property type="component" value="Unassembled WGS sequence"/>
</dbReference>